<comment type="caution">
    <text evidence="2">The sequence shown here is derived from an EMBL/GenBank/DDBJ whole genome shotgun (WGS) entry which is preliminary data.</text>
</comment>
<organism evidence="2 3">
    <name type="scientific">Mucor plumbeus</name>
    <dbReference type="NCBI Taxonomy" id="97098"/>
    <lineage>
        <taxon>Eukaryota</taxon>
        <taxon>Fungi</taxon>
        <taxon>Fungi incertae sedis</taxon>
        <taxon>Mucoromycota</taxon>
        <taxon>Mucoromycotina</taxon>
        <taxon>Mucoromycetes</taxon>
        <taxon>Mucorales</taxon>
        <taxon>Mucorineae</taxon>
        <taxon>Mucoraceae</taxon>
        <taxon>Mucor</taxon>
    </lineage>
</organism>
<name>A0A8H7US94_9FUNG</name>
<dbReference type="AlphaFoldDB" id="A0A8H7US94"/>
<reference evidence="2" key="1">
    <citation type="submission" date="2020-12" db="EMBL/GenBank/DDBJ databases">
        <title>Metabolic potential, ecology and presence of endohyphal bacteria is reflected in genomic diversity of Mucoromycotina.</title>
        <authorList>
            <person name="Muszewska A."/>
            <person name="Okrasinska A."/>
            <person name="Steczkiewicz K."/>
            <person name="Drgas O."/>
            <person name="Orlowska M."/>
            <person name="Perlinska-Lenart U."/>
            <person name="Aleksandrzak-Piekarczyk T."/>
            <person name="Szatraj K."/>
            <person name="Zielenkiewicz U."/>
            <person name="Pilsyk S."/>
            <person name="Malc E."/>
            <person name="Mieczkowski P."/>
            <person name="Kruszewska J.S."/>
            <person name="Biernat P."/>
            <person name="Pawlowska J."/>
        </authorList>
    </citation>
    <scope>NUCLEOTIDE SEQUENCE</scope>
    <source>
        <strain evidence="2">CBS 226.32</strain>
    </source>
</reference>
<evidence type="ECO:0000256" key="1">
    <source>
        <dbReference type="SAM" id="MobiDB-lite"/>
    </source>
</evidence>
<gene>
    <name evidence="2" type="ORF">INT46_004869</name>
</gene>
<accession>A0A8H7US94</accession>
<feature type="non-terminal residue" evidence="2">
    <location>
        <position position="1"/>
    </location>
</feature>
<dbReference type="OrthoDB" id="2287781at2759"/>
<protein>
    <submittedName>
        <fullName evidence="2">Uncharacterized protein</fullName>
    </submittedName>
</protein>
<evidence type="ECO:0000313" key="2">
    <source>
        <dbReference type="EMBL" id="KAG2193685.1"/>
    </source>
</evidence>
<feature type="compositionally biased region" description="Acidic residues" evidence="1">
    <location>
        <begin position="136"/>
        <end position="222"/>
    </location>
</feature>
<keyword evidence="3" id="KW-1185">Reference proteome</keyword>
<proteinExistence type="predicted"/>
<sequence length="231" mass="27036">MKTPQHFVLISIKEKALYKAIGVYKNEQDAYAAAIVCQMQSIEKSSEKWSKSVLLDNQENIIELCRCIKEDLKTFKERFEYMALQCNQIFENLDFNHHQVLPTEINNNIPSQSISESIFKTKVRNFMDVLRTRSDVEEDLGNSDDDEEEDDEEEEEEEEDIEEEDIEEENEGETEGQNEGEDEDIEEEDIEEDIEEEVGEGIEEEEDIEEEEEEEDEDEEPVTSETAIQEQ</sequence>
<evidence type="ECO:0000313" key="3">
    <source>
        <dbReference type="Proteomes" id="UP000650833"/>
    </source>
</evidence>
<dbReference type="Proteomes" id="UP000650833">
    <property type="component" value="Unassembled WGS sequence"/>
</dbReference>
<dbReference type="EMBL" id="JAEPRC010000636">
    <property type="protein sequence ID" value="KAG2193685.1"/>
    <property type="molecule type" value="Genomic_DNA"/>
</dbReference>
<feature type="region of interest" description="Disordered" evidence="1">
    <location>
        <begin position="134"/>
        <end position="231"/>
    </location>
</feature>